<dbReference type="SUPFAM" id="SSF51735">
    <property type="entry name" value="NAD(P)-binding Rossmann-fold domains"/>
    <property type="match status" value="1"/>
</dbReference>
<evidence type="ECO:0000259" key="4">
    <source>
        <dbReference type="PROSITE" id="PS51186"/>
    </source>
</evidence>
<dbReference type="GO" id="GO:0016746">
    <property type="term" value="F:acyltransferase activity"/>
    <property type="evidence" value="ECO:0007669"/>
    <property type="project" value="UniProtKB-KW"/>
</dbReference>
<dbReference type="Pfam" id="PF13549">
    <property type="entry name" value="ATP-grasp_5"/>
    <property type="match status" value="1"/>
</dbReference>
<comment type="caution">
    <text evidence="5">The sequence shown here is derived from an EMBL/GenBank/DDBJ whole genome shotgun (WGS) entry which is preliminary data.</text>
</comment>
<dbReference type="RefSeq" id="WP_377542530.1">
    <property type="nucleotide sequence ID" value="NZ_JBHSBN010000002.1"/>
</dbReference>
<feature type="domain" description="N-acetyltransferase" evidence="4">
    <location>
        <begin position="8"/>
        <end position="164"/>
    </location>
</feature>
<name>A0ABV8KH02_9ACTN</name>
<keyword evidence="6" id="KW-1185">Reference proteome</keyword>
<evidence type="ECO:0000259" key="3">
    <source>
        <dbReference type="PROSITE" id="PS50975"/>
    </source>
</evidence>
<dbReference type="Pfam" id="PF00583">
    <property type="entry name" value="Acetyltransf_1"/>
    <property type="match status" value="1"/>
</dbReference>
<dbReference type="Gene3D" id="3.40.50.261">
    <property type="entry name" value="Succinyl-CoA synthetase domains"/>
    <property type="match status" value="2"/>
</dbReference>
<dbReference type="InterPro" id="IPR013815">
    <property type="entry name" value="ATP_grasp_subdomain_1"/>
</dbReference>
<dbReference type="PROSITE" id="PS51186">
    <property type="entry name" value="GNAT"/>
    <property type="match status" value="1"/>
</dbReference>
<dbReference type="PANTHER" id="PTHR42793:SF1">
    <property type="entry name" value="PEPTIDYL-LYSINE N-ACETYLTRANSFERASE PATZ"/>
    <property type="match status" value="1"/>
</dbReference>
<dbReference type="SUPFAM" id="SSF55729">
    <property type="entry name" value="Acyl-CoA N-acyltransferases (Nat)"/>
    <property type="match status" value="1"/>
</dbReference>
<dbReference type="PROSITE" id="PS50975">
    <property type="entry name" value="ATP_GRASP"/>
    <property type="match status" value="1"/>
</dbReference>
<feature type="region of interest" description="Disordered" evidence="2">
    <location>
        <begin position="420"/>
        <end position="445"/>
    </location>
</feature>
<dbReference type="Gene3D" id="3.30.470.20">
    <property type="entry name" value="ATP-grasp fold, B domain"/>
    <property type="match status" value="1"/>
</dbReference>
<keyword evidence="1" id="KW-0067">ATP-binding</keyword>
<organism evidence="5 6">
    <name type="scientific">Micromonospora zhanjiangensis</name>
    <dbReference type="NCBI Taxonomy" id="1522057"/>
    <lineage>
        <taxon>Bacteria</taxon>
        <taxon>Bacillati</taxon>
        <taxon>Actinomycetota</taxon>
        <taxon>Actinomycetes</taxon>
        <taxon>Micromonosporales</taxon>
        <taxon>Micromonosporaceae</taxon>
        <taxon>Micromonospora</taxon>
    </lineage>
</organism>
<dbReference type="InterPro" id="IPR011761">
    <property type="entry name" value="ATP-grasp"/>
</dbReference>
<accession>A0ABV8KH02</accession>
<dbReference type="SUPFAM" id="SSF56059">
    <property type="entry name" value="Glutathione synthetase ATP-binding domain-like"/>
    <property type="match status" value="1"/>
</dbReference>
<dbReference type="Proteomes" id="UP001595868">
    <property type="component" value="Unassembled WGS sequence"/>
</dbReference>
<dbReference type="Gene3D" id="3.40.630.30">
    <property type="match status" value="1"/>
</dbReference>
<reference evidence="6" key="1">
    <citation type="journal article" date="2019" name="Int. J. Syst. Evol. Microbiol.">
        <title>The Global Catalogue of Microorganisms (GCM) 10K type strain sequencing project: providing services to taxonomists for standard genome sequencing and annotation.</title>
        <authorList>
            <consortium name="The Broad Institute Genomics Platform"/>
            <consortium name="The Broad Institute Genome Sequencing Center for Infectious Disease"/>
            <person name="Wu L."/>
            <person name="Ma J."/>
        </authorList>
    </citation>
    <scope>NUCLEOTIDE SEQUENCE [LARGE SCALE GENOMIC DNA]</scope>
    <source>
        <strain evidence="6">2902at01</strain>
    </source>
</reference>
<feature type="domain" description="ATP-grasp" evidence="3">
    <location>
        <begin position="676"/>
        <end position="875"/>
    </location>
</feature>
<feature type="compositionally biased region" description="Low complexity" evidence="2">
    <location>
        <begin position="435"/>
        <end position="445"/>
    </location>
</feature>
<dbReference type="Gene3D" id="3.30.1490.20">
    <property type="entry name" value="ATP-grasp fold, A domain"/>
    <property type="match status" value="1"/>
</dbReference>
<evidence type="ECO:0000313" key="5">
    <source>
        <dbReference type="EMBL" id="MFC4105288.1"/>
    </source>
</evidence>
<keyword evidence="1" id="KW-0547">Nucleotide-binding</keyword>
<dbReference type="SUPFAM" id="SSF52210">
    <property type="entry name" value="Succinyl-CoA synthetase domains"/>
    <property type="match status" value="2"/>
</dbReference>
<dbReference type="CDD" id="cd04301">
    <property type="entry name" value="NAT_SF"/>
    <property type="match status" value="1"/>
</dbReference>
<dbReference type="Gene3D" id="3.40.50.720">
    <property type="entry name" value="NAD(P)-binding Rossmann-like Domain"/>
    <property type="match status" value="1"/>
</dbReference>
<dbReference type="Pfam" id="PF13380">
    <property type="entry name" value="CoA_binding_2"/>
    <property type="match status" value="1"/>
</dbReference>
<dbReference type="EMBL" id="JBHSBN010000002">
    <property type="protein sequence ID" value="MFC4105288.1"/>
    <property type="molecule type" value="Genomic_DNA"/>
</dbReference>
<gene>
    <name evidence="5" type="ORF">ACFOX0_04950</name>
</gene>
<dbReference type="InterPro" id="IPR003781">
    <property type="entry name" value="CoA-bd"/>
</dbReference>
<dbReference type="InterPro" id="IPR000182">
    <property type="entry name" value="GNAT_dom"/>
</dbReference>
<dbReference type="InterPro" id="IPR036291">
    <property type="entry name" value="NAD(P)-bd_dom_sf"/>
</dbReference>
<keyword evidence="5" id="KW-0012">Acyltransferase</keyword>
<dbReference type="PANTHER" id="PTHR42793">
    <property type="entry name" value="COA BINDING DOMAIN CONTAINING PROTEIN"/>
    <property type="match status" value="1"/>
</dbReference>
<dbReference type="SMART" id="SM00881">
    <property type="entry name" value="CoA_binding"/>
    <property type="match status" value="1"/>
</dbReference>
<evidence type="ECO:0000313" key="6">
    <source>
        <dbReference type="Proteomes" id="UP001595868"/>
    </source>
</evidence>
<dbReference type="Pfam" id="PF13607">
    <property type="entry name" value="Succ_CoA_lig"/>
    <property type="match status" value="1"/>
</dbReference>
<sequence>MLSDGGTVHLRQIRPQDAPAIVAMHSRFSERTRYLRYFSPYPRIPERDLARFVTVDHHDREAFVVLSGDRIIAVGRYERLGPTAPDAEVAFVVEDAHQGRGIGPVLLEHLADAARQEGLTGFVAEVLPANGAMLRVFAEFGYQVQRQYADGVVHLTFPIAPTERSLAVQWRREQRTEARSIARLLAPRAVAVYGASATGHGVGAALLGHLRDGGFTGGIVPVHPSAAWVAGLPAYPSAGDAGLPVDLAVVAVPPDAVPAALHDAAGAGAHGLVVVSAGFAETGPAGAAAQRDLVRAAHAAGMRVVGPNCLGIANTDGSVRLNASLAPRLPGQGRVGFFSQSGAFGVALLAEAQRRGLGLSSFVSAGNRADVSGNDLLQYWQDDPATDVILLYLETFGNPRKFARLARRIGRTKPVVALAAPNRPGDPAAVRHHPAPVGGPAPDGAPADVAGGFPGATEGTPALGGGVGAAADWPAGPDEAALTGLFAHSGVIRVDTVTELFDVGVLLANQPLPAGRRVGVVGNSSALVGLAATACATRGLTVAEGYPVDVGSAATAHRFGDALADAAVDERVDALVVAVTPPLPGQLVAEDADFTSALARVALAGDKPTVATFPAGGLPPGVPAYPSVEEAVRALGRVAGYAEWLRRPPGDVPPLADVDPAAARTVATGTGPEPAGRLLRAYGVPVSRSVRVDSVPAALAAARELGFPVAVKAAREGLRHRLDLGAVRLDLADEAAVRRAYTEVTGPFGADVLVQSMVAPGVACVVEMVSDPTFGPVLGFGLGGVATELLGDRAWRPVPLTDRDAAALVDGPRAAPLLHGYRGAEPVDRPALVDLLLRVSRLVDEHPEVAALSLNPVLVRPRGLSVLHATARVAAGAARPDTGPRRL</sequence>
<protein>
    <submittedName>
        <fullName evidence="5">GNAT family N-acetyltransferase</fullName>
        <ecNumber evidence="5">2.3.1.-</ecNumber>
    </submittedName>
</protein>
<dbReference type="EC" id="2.3.1.-" evidence="5"/>
<keyword evidence="5" id="KW-0808">Transferase</keyword>
<proteinExistence type="predicted"/>
<dbReference type="InterPro" id="IPR032875">
    <property type="entry name" value="Succ_CoA_lig_flav_dom"/>
</dbReference>
<dbReference type="InterPro" id="IPR016181">
    <property type="entry name" value="Acyl_CoA_acyltransferase"/>
</dbReference>
<evidence type="ECO:0000256" key="2">
    <source>
        <dbReference type="SAM" id="MobiDB-lite"/>
    </source>
</evidence>
<dbReference type="InterPro" id="IPR016102">
    <property type="entry name" value="Succinyl-CoA_synth-like"/>
</dbReference>
<evidence type="ECO:0000256" key="1">
    <source>
        <dbReference type="PROSITE-ProRule" id="PRU00409"/>
    </source>
</evidence>